<feature type="region of interest" description="Disordered" evidence="1">
    <location>
        <begin position="1"/>
        <end position="54"/>
    </location>
</feature>
<protein>
    <submittedName>
        <fullName evidence="2">Uncharacterized protein</fullName>
    </submittedName>
</protein>
<gene>
    <name evidence="2" type="ORF">RJ639_037151</name>
</gene>
<comment type="caution">
    <text evidence="2">The sequence shown here is derived from an EMBL/GenBank/DDBJ whole genome shotgun (WGS) entry which is preliminary data.</text>
</comment>
<proteinExistence type="predicted"/>
<accession>A0AA88WSM9</accession>
<dbReference type="AlphaFoldDB" id="A0AA88WSM9"/>
<organism evidence="2 3">
    <name type="scientific">Escallonia herrerae</name>
    <dbReference type="NCBI Taxonomy" id="1293975"/>
    <lineage>
        <taxon>Eukaryota</taxon>
        <taxon>Viridiplantae</taxon>
        <taxon>Streptophyta</taxon>
        <taxon>Embryophyta</taxon>
        <taxon>Tracheophyta</taxon>
        <taxon>Spermatophyta</taxon>
        <taxon>Magnoliopsida</taxon>
        <taxon>eudicotyledons</taxon>
        <taxon>Gunneridae</taxon>
        <taxon>Pentapetalae</taxon>
        <taxon>asterids</taxon>
        <taxon>campanulids</taxon>
        <taxon>Escalloniales</taxon>
        <taxon>Escalloniaceae</taxon>
        <taxon>Escallonia</taxon>
    </lineage>
</organism>
<evidence type="ECO:0000313" key="3">
    <source>
        <dbReference type="Proteomes" id="UP001188597"/>
    </source>
</evidence>
<name>A0AA88WSM9_9ASTE</name>
<keyword evidence="3" id="KW-1185">Reference proteome</keyword>
<evidence type="ECO:0000313" key="2">
    <source>
        <dbReference type="EMBL" id="KAK3032424.1"/>
    </source>
</evidence>
<dbReference type="EMBL" id="JAVXUP010000269">
    <property type="protein sequence ID" value="KAK3032424.1"/>
    <property type="molecule type" value="Genomic_DNA"/>
</dbReference>
<reference evidence="2" key="1">
    <citation type="submission" date="2022-12" db="EMBL/GenBank/DDBJ databases">
        <title>Draft genome assemblies for two species of Escallonia (Escalloniales).</title>
        <authorList>
            <person name="Chanderbali A."/>
            <person name="Dervinis C."/>
            <person name="Anghel I."/>
            <person name="Soltis D."/>
            <person name="Soltis P."/>
            <person name="Zapata F."/>
        </authorList>
    </citation>
    <scope>NUCLEOTIDE SEQUENCE</scope>
    <source>
        <strain evidence="2">UCBG64.0493</strain>
        <tissue evidence="2">Leaf</tissue>
    </source>
</reference>
<sequence length="165" mass="18864">MRRKTIGDGISSDTTLSVESRARHNNKLNNRGRSPTKGRSKSRGKSKAKGPENHRIKNIQLDFCKGCAYENKKRVSFQRDGKKRKTEPLELVHMDVCRSTIVKSLEEVQRVLLIVVLKKNGKSSGNHLLQHHQKEQAAEWKYLGNLQYSNVLLLSRHYEKLAGDC</sequence>
<feature type="compositionally biased region" description="Basic residues" evidence="1">
    <location>
        <begin position="34"/>
        <end position="48"/>
    </location>
</feature>
<dbReference type="Proteomes" id="UP001188597">
    <property type="component" value="Unassembled WGS sequence"/>
</dbReference>
<evidence type="ECO:0000256" key="1">
    <source>
        <dbReference type="SAM" id="MobiDB-lite"/>
    </source>
</evidence>